<name>A0ABD2WD27_9HYME</name>
<proteinExistence type="predicted"/>
<dbReference type="AlphaFoldDB" id="A0ABD2WD27"/>
<keyword evidence="2" id="KW-1185">Reference proteome</keyword>
<evidence type="ECO:0000313" key="2">
    <source>
        <dbReference type="Proteomes" id="UP001627154"/>
    </source>
</evidence>
<dbReference type="EMBL" id="JBJJXI010000117">
    <property type="protein sequence ID" value="KAL3390600.1"/>
    <property type="molecule type" value="Genomic_DNA"/>
</dbReference>
<accession>A0ABD2WD27</accession>
<gene>
    <name evidence="1" type="ORF">TKK_014741</name>
</gene>
<evidence type="ECO:0000313" key="1">
    <source>
        <dbReference type="EMBL" id="KAL3390600.1"/>
    </source>
</evidence>
<comment type="caution">
    <text evidence="1">The sequence shown here is derived from an EMBL/GenBank/DDBJ whole genome shotgun (WGS) entry which is preliminary data.</text>
</comment>
<dbReference type="Proteomes" id="UP001627154">
    <property type="component" value="Unassembled WGS sequence"/>
</dbReference>
<organism evidence="1 2">
    <name type="scientific">Trichogramma kaykai</name>
    <dbReference type="NCBI Taxonomy" id="54128"/>
    <lineage>
        <taxon>Eukaryota</taxon>
        <taxon>Metazoa</taxon>
        <taxon>Ecdysozoa</taxon>
        <taxon>Arthropoda</taxon>
        <taxon>Hexapoda</taxon>
        <taxon>Insecta</taxon>
        <taxon>Pterygota</taxon>
        <taxon>Neoptera</taxon>
        <taxon>Endopterygota</taxon>
        <taxon>Hymenoptera</taxon>
        <taxon>Apocrita</taxon>
        <taxon>Proctotrupomorpha</taxon>
        <taxon>Chalcidoidea</taxon>
        <taxon>Trichogrammatidae</taxon>
        <taxon>Trichogramma</taxon>
    </lineage>
</organism>
<protein>
    <submittedName>
        <fullName evidence="1">Uncharacterized protein</fullName>
    </submittedName>
</protein>
<sequence length="102" mass="11788">MSENNTQEDVLEELNAFINDTKGLWNARDHKWSCFACSIPSASRYLRFPTSASETIMVRTSARRKRSWSSATTTRNSERSGFSRSTIEHSEILERNFFFSIV</sequence>
<reference evidence="1 2" key="1">
    <citation type="journal article" date="2024" name="bioRxiv">
        <title>A reference genome for Trichogramma kaykai: A tiny desert-dwelling parasitoid wasp with competing sex-ratio distorters.</title>
        <authorList>
            <person name="Culotta J."/>
            <person name="Lindsey A.R."/>
        </authorList>
    </citation>
    <scope>NUCLEOTIDE SEQUENCE [LARGE SCALE GENOMIC DNA]</scope>
    <source>
        <strain evidence="1 2">KSX58</strain>
    </source>
</reference>